<dbReference type="SMART" id="SM00487">
    <property type="entry name" value="DEXDc"/>
    <property type="match status" value="1"/>
</dbReference>
<keyword evidence="2 12" id="KW-0235">DNA replication</keyword>
<evidence type="ECO:0000256" key="4">
    <source>
        <dbReference type="ARBA" id="ARBA00022741"/>
    </source>
</evidence>
<dbReference type="PANTHER" id="PTHR30580">
    <property type="entry name" value="PRIMOSOMAL PROTEIN N"/>
    <property type="match status" value="1"/>
</dbReference>
<dbReference type="GO" id="GO:0006310">
    <property type="term" value="P:DNA recombination"/>
    <property type="evidence" value="ECO:0007669"/>
    <property type="project" value="InterPro"/>
</dbReference>
<comment type="subunit">
    <text evidence="12">Component of the replication restart primosome.</text>
</comment>
<dbReference type="InterPro" id="IPR011545">
    <property type="entry name" value="DEAD/DEAH_box_helicase_dom"/>
</dbReference>
<dbReference type="GO" id="GO:0008270">
    <property type="term" value="F:zinc ion binding"/>
    <property type="evidence" value="ECO:0007669"/>
    <property type="project" value="UniProtKB-UniRule"/>
</dbReference>
<sequence>MYTQVGHKRMIIYMFLNIVFNLPIDRIFTYTVPDNLRDKVAVGKRVMAPFGRKRHAVGYIVGISKPCPVDYQLKDIIEVIDEQVVISSELMQLTKWIATYYLSSWGQVLAAAVPYNSQLRTKMVKMLRLNLSAETDGVKLSKAQVEIIGLLKSVGDMPLKEVMDRISVSQSPINTLIKHGFLTICYQQEYRCPHKHLSPPCPSPYSSTPHQTMAFQSISANIKAEEFGVFLLHGVTGSGKTEVYLQAIEQVLAIGKTSLVLVPEISLTPQTVERFVSRFGQRVAVLHSGLSDGERYDEWQRVLKEEAEIVIGARSAVFAPLSRLGLIIVDEEHDSSYKQFDPAPRYHARDVAVMRAKYTNATIILGSATPAMESFYNAKTGKYHYLALPVRVDDRPMPMVEIIDMREEKGIFSARLQQAIAQRVKDKQQVMIFLNRRGFAPFIQCRGCGDIMKCPNCEITLTYHLTDKKLKCHYCDYSQPAPQSCPKCHGEDIRYSGIGTQKVVEELHRLFPKAEIARMDVDTTSTKGSYEYILNNFRTGKLDILVGTQMIAKGHDFPLVTLVGVVSSDVGLNIPDFRSCEKTFSLLTQVAGRAGRGQIPGEVIIQTYSPQHYSIHAAEKHDYQGFYNQEIEFRQQLRYPPFTRLMNILIRGKNQDQSCQISMMVAGQLKMNNPDNDILILGPAPCSLSKIQGYYRYHILLKSSKIQQMRQLALKSIQELSLPNGVDVVLDMDPGDML</sequence>
<dbReference type="CDD" id="cd18804">
    <property type="entry name" value="SF2_C_priA"/>
    <property type="match status" value="1"/>
</dbReference>
<dbReference type="InterPro" id="IPR042115">
    <property type="entry name" value="PriA_3primeBD_sf"/>
</dbReference>
<comment type="caution">
    <text evidence="15">The sequence shown here is derived from an EMBL/GenBank/DDBJ whole genome shotgun (WGS) entry which is preliminary data.</text>
</comment>
<dbReference type="Pfam" id="PF00271">
    <property type="entry name" value="Helicase_C"/>
    <property type="match status" value="1"/>
</dbReference>
<evidence type="ECO:0000256" key="2">
    <source>
        <dbReference type="ARBA" id="ARBA00022705"/>
    </source>
</evidence>
<feature type="binding site" evidence="12">
    <location>
        <position position="475"/>
    </location>
    <ligand>
        <name>Zn(2+)</name>
        <dbReference type="ChEBI" id="CHEBI:29105"/>
        <label>2</label>
    </ligand>
</feature>
<dbReference type="NCBIfam" id="NF004066">
    <property type="entry name" value="PRK05580.1-3"/>
    <property type="match status" value="1"/>
</dbReference>
<dbReference type="Pfam" id="PF18319">
    <property type="entry name" value="Zn_ribbon_PriA"/>
    <property type="match status" value="1"/>
</dbReference>
<dbReference type="Gene3D" id="3.40.50.300">
    <property type="entry name" value="P-loop containing nucleotide triphosphate hydrolases"/>
    <property type="match status" value="2"/>
</dbReference>
<dbReference type="Pfam" id="PF00270">
    <property type="entry name" value="DEAD"/>
    <property type="match status" value="1"/>
</dbReference>
<feature type="binding site" evidence="12">
    <location>
        <position position="485"/>
    </location>
    <ligand>
        <name>Zn(2+)</name>
        <dbReference type="ChEBI" id="CHEBI:29105"/>
        <label>1</label>
    </ligand>
</feature>
<dbReference type="PROSITE" id="PS51192">
    <property type="entry name" value="HELICASE_ATP_BIND_1"/>
    <property type="match status" value="1"/>
</dbReference>
<feature type="binding site" evidence="12">
    <location>
        <position position="488"/>
    </location>
    <ligand>
        <name>Zn(2+)</name>
        <dbReference type="ChEBI" id="CHEBI:29105"/>
        <label>1</label>
    </ligand>
</feature>
<dbReference type="GO" id="GO:0006270">
    <property type="term" value="P:DNA replication initiation"/>
    <property type="evidence" value="ECO:0007669"/>
    <property type="project" value="TreeGrafter"/>
</dbReference>
<comment type="function">
    <text evidence="12">Initiates the restart of stalled replication forks, which reloads the replicative helicase on sites other than the origin of replication. Recognizes and binds to abandoned replication forks and remodels them to uncover a helicase loading site. Promotes assembly of the primosome at these replication forks.</text>
</comment>
<feature type="binding site" evidence="12">
    <location>
        <position position="457"/>
    </location>
    <ligand>
        <name>Zn(2+)</name>
        <dbReference type="ChEBI" id="CHEBI:29105"/>
        <label>2</label>
    </ligand>
</feature>
<dbReference type="GO" id="GO:1990077">
    <property type="term" value="C:primosome complex"/>
    <property type="evidence" value="ECO:0007669"/>
    <property type="project" value="UniProtKB-UniRule"/>
</dbReference>
<organism evidence="15 16">
    <name type="scientific">Candidatus Desantisbacteria bacterium CG23_combo_of_CG06-09_8_20_14_all_40_23</name>
    <dbReference type="NCBI Taxonomy" id="1974550"/>
    <lineage>
        <taxon>Bacteria</taxon>
        <taxon>Candidatus Desantisiibacteriota</taxon>
    </lineage>
</organism>
<feature type="binding site" evidence="12">
    <location>
        <position position="472"/>
    </location>
    <ligand>
        <name>Zn(2+)</name>
        <dbReference type="ChEBI" id="CHEBI:29105"/>
        <label>2</label>
    </ligand>
</feature>
<evidence type="ECO:0000256" key="12">
    <source>
        <dbReference type="HAMAP-Rule" id="MF_00983"/>
    </source>
</evidence>
<comment type="cofactor">
    <cofactor evidence="12">
        <name>Zn(2+)</name>
        <dbReference type="ChEBI" id="CHEBI:29105"/>
    </cofactor>
    <text evidence="12">Binds 2 zinc ions per subunit.</text>
</comment>
<evidence type="ECO:0000256" key="7">
    <source>
        <dbReference type="ARBA" id="ARBA00022833"/>
    </source>
</evidence>
<comment type="catalytic activity">
    <reaction evidence="11 12">
        <text>ATP + H2O = ADP + phosphate + H(+)</text>
        <dbReference type="Rhea" id="RHEA:13065"/>
        <dbReference type="ChEBI" id="CHEBI:15377"/>
        <dbReference type="ChEBI" id="CHEBI:15378"/>
        <dbReference type="ChEBI" id="CHEBI:30616"/>
        <dbReference type="ChEBI" id="CHEBI:43474"/>
        <dbReference type="ChEBI" id="CHEBI:456216"/>
        <dbReference type="EC" id="5.6.2.4"/>
    </reaction>
</comment>
<evidence type="ECO:0000313" key="15">
    <source>
        <dbReference type="EMBL" id="PIP42441.1"/>
    </source>
</evidence>
<keyword evidence="4 12" id="KW-0547">Nucleotide-binding</keyword>
<evidence type="ECO:0000259" key="13">
    <source>
        <dbReference type="PROSITE" id="PS51192"/>
    </source>
</evidence>
<dbReference type="InterPro" id="IPR041222">
    <property type="entry name" value="PriA_3primeBD"/>
</dbReference>
<keyword evidence="6 12" id="KW-0347">Helicase</keyword>
<dbReference type="InterPro" id="IPR041236">
    <property type="entry name" value="PriA_C"/>
</dbReference>
<dbReference type="HAMAP" id="MF_00983">
    <property type="entry name" value="PriA"/>
    <property type="match status" value="1"/>
</dbReference>
<dbReference type="Pfam" id="PF17764">
    <property type="entry name" value="PriA_3primeBD"/>
    <property type="match status" value="1"/>
</dbReference>
<gene>
    <name evidence="12" type="primary">priA</name>
    <name evidence="15" type="ORF">COX18_00290</name>
</gene>
<feature type="binding site" evidence="12">
    <location>
        <position position="454"/>
    </location>
    <ligand>
        <name>Zn(2+)</name>
        <dbReference type="ChEBI" id="CHEBI:29105"/>
        <label>2</label>
    </ligand>
</feature>
<dbReference type="PANTHER" id="PTHR30580:SF0">
    <property type="entry name" value="PRIMOSOMAL PROTEIN N"/>
    <property type="match status" value="1"/>
</dbReference>
<keyword evidence="10 12" id="KW-0413">Isomerase</keyword>
<dbReference type="Proteomes" id="UP000231067">
    <property type="component" value="Unassembled WGS sequence"/>
</dbReference>
<evidence type="ECO:0000256" key="1">
    <source>
        <dbReference type="ARBA" id="ARBA00022515"/>
    </source>
</evidence>
<feature type="binding site" evidence="12">
    <location>
        <position position="448"/>
    </location>
    <ligand>
        <name>Zn(2+)</name>
        <dbReference type="ChEBI" id="CHEBI:29105"/>
        <label>1</label>
    </ligand>
</feature>
<reference evidence="15 16" key="1">
    <citation type="submission" date="2017-09" db="EMBL/GenBank/DDBJ databases">
        <title>Depth-based differentiation of microbial function through sediment-hosted aquifers and enrichment of novel symbionts in the deep terrestrial subsurface.</title>
        <authorList>
            <person name="Probst A.J."/>
            <person name="Ladd B."/>
            <person name="Jarett J.K."/>
            <person name="Geller-Mcgrath D.E."/>
            <person name="Sieber C.M."/>
            <person name="Emerson J.B."/>
            <person name="Anantharaman K."/>
            <person name="Thomas B.C."/>
            <person name="Malmstrom R."/>
            <person name="Stieglmeier M."/>
            <person name="Klingl A."/>
            <person name="Woyke T."/>
            <person name="Ryan C.M."/>
            <person name="Banfield J.F."/>
        </authorList>
    </citation>
    <scope>NUCLEOTIDE SEQUENCE [LARGE SCALE GENOMIC DNA]</scope>
    <source>
        <strain evidence="15">CG23_combo_of_CG06-09_8_20_14_all_40_23</strain>
    </source>
</reference>
<dbReference type="GO" id="GO:0005524">
    <property type="term" value="F:ATP binding"/>
    <property type="evidence" value="ECO:0007669"/>
    <property type="project" value="UniProtKB-UniRule"/>
</dbReference>
<dbReference type="GO" id="GO:0016887">
    <property type="term" value="F:ATP hydrolysis activity"/>
    <property type="evidence" value="ECO:0007669"/>
    <property type="project" value="RHEA"/>
</dbReference>
<dbReference type="Pfam" id="PF18074">
    <property type="entry name" value="PriA_C"/>
    <property type="match status" value="1"/>
</dbReference>
<dbReference type="EMBL" id="PCSH01000008">
    <property type="protein sequence ID" value="PIP42441.1"/>
    <property type="molecule type" value="Genomic_DNA"/>
</dbReference>
<name>A0A2H0AAN6_9BACT</name>
<comment type="similarity">
    <text evidence="12">Belongs to the helicase family. PriA subfamily.</text>
</comment>
<dbReference type="Gene3D" id="3.40.1440.60">
    <property type="entry name" value="PriA, 3(prime) DNA-binding domain"/>
    <property type="match status" value="1"/>
</dbReference>
<feature type="binding site" evidence="12">
    <location>
        <position position="445"/>
    </location>
    <ligand>
        <name>Zn(2+)</name>
        <dbReference type="ChEBI" id="CHEBI:29105"/>
        <label>1</label>
    </ligand>
</feature>
<accession>A0A2H0AAN6</accession>
<evidence type="ECO:0000259" key="14">
    <source>
        <dbReference type="PROSITE" id="PS51194"/>
    </source>
</evidence>
<evidence type="ECO:0000256" key="6">
    <source>
        <dbReference type="ARBA" id="ARBA00022806"/>
    </source>
</evidence>
<dbReference type="CDD" id="cd17929">
    <property type="entry name" value="DEXHc_priA"/>
    <property type="match status" value="1"/>
</dbReference>
<feature type="domain" description="Helicase C-terminal" evidence="14">
    <location>
        <begin position="480"/>
        <end position="634"/>
    </location>
</feature>
<dbReference type="InterPro" id="IPR027417">
    <property type="entry name" value="P-loop_NTPase"/>
</dbReference>
<dbReference type="FunFam" id="3.40.1440.60:FF:000001">
    <property type="entry name" value="Primosomal protein N"/>
    <property type="match status" value="1"/>
</dbReference>
<keyword evidence="9 12" id="KW-0238">DNA-binding</keyword>
<dbReference type="InterPro" id="IPR001650">
    <property type="entry name" value="Helicase_C-like"/>
</dbReference>
<dbReference type="InterPro" id="IPR014001">
    <property type="entry name" value="Helicase_ATP-bd"/>
</dbReference>
<keyword evidence="7 12" id="KW-0862">Zinc</keyword>
<evidence type="ECO:0000256" key="11">
    <source>
        <dbReference type="ARBA" id="ARBA00048988"/>
    </source>
</evidence>
<keyword evidence="5 12" id="KW-0378">Hydrolase</keyword>
<comment type="catalytic activity">
    <reaction evidence="12">
        <text>Couples ATP hydrolysis with the unwinding of duplex DNA by translocating in the 3'-5' direction.</text>
        <dbReference type="EC" id="5.6.2.4"/>
    </reaction>
</comment>
<dbReference type="SUPFAM" id="SSF52540">
    <property type="entry name" value="P-loop containing nucleoside triphosphate hydrolases"/>
    <property type="match status" value="2"/>
</dbReference>
<evidence type="ECO:0000256" key="8">
    <source>
        <dbReference type="ARBA" id="ARBA00022840"/>
    </source>
</evidence>
<evidence type="ECO:0000256" key="3">
    <source>
        <dbReference type="ARBA" id="ARBA00022723"/>
    </source>
</evidence>
<evidence type="ECO:0000256" key="9">
    <source>
        <dbReference type="ARBA" id="ARBA00023125"/>
    </source>
</evidence>
<protein>
    <recommendedName>
        <fullName evidence="12">Replication restart protein PriA</fullName>
    </recommendedName>
    <alternativeName>
        <fullName evidence="12">ATP-dependent DNA helicase PriA</fullName>
        <ecNumber evidence="12">5.6.2.4</ecNumber>
    </alternativeName>
    <alternativeName>
        <fullName evidence="12">DNA 3'-5' helicase PriA</fullName>
    </alternativeName>
</protein>
<dbReference type="InterPro" id="IPR005259">
    <property type="entry name" value="PriA"/>
</dbReference>
<proteinExistence type="inferred from homology"/>
<evidence type="ECO:0000256" key="5">
    <source>
        <dbReference type="ARBA" id="ARBA00022801"/>
    </source>
</evidence>
<dbReference type="GO" id="GO:0006269">
    <property type="term" value="P:DNA replication, synthesis of primer"/>
    <property type="evidence" value="ECO:0007669"/>
    <property type="project" value="UniProtKB-KW"/>
</dbReference>
<dbReference type="PROSITE" id="PS51194">
    <property type="entry name" value="HELICASE_CTER"/>
    <property type="match status" value="1"/>
</dbReference>
<keyword evidence="8 12" id="KW-0067">ATP-binding</keyword>
<dbReference type="NCBIfam" id="TIGR00595">
    <property type="entry name" value="priA"/>
    <property type="match status" value="1"/>
</dbReference>
<evidence type="ECO:0000256" key="10">
    <source>
        <dbReference type="ARBA" id="ARBA00023235"/>
    </source>
</evidence>
<feature type="domain" description="Helicase ATP-binding" evidence="13">
    <location>
        <begin position="221"/>
        <end position="388"/>
    </location>
</feature>
<evidence type="ECO:0000313" key="16">
    <source>
        <dbReference type="Proteomes" id="UP000231067"/>
    </source>
</evidence>
<dbReference type="AlphaFoldDB" id="A0A2H0AAN6"/>
<keyword evidence="1 12" id="KW-0639">Primosome</keyword>
<dbReference type="GO" id="GO:0043138">
    <property type="term" value="F:3'-5' DNA helicase activity"/>
    <property type="evidence" value="ECO:0007669"/>
    <property type="project" value="UniProtKB-EC"/>
</dbReference>
<keyword evidence="3 12" id="KW-0479">Metal-binding</keyword>
<dbReference type="InterPro" id="IPR040498">
    <property type="entry name" value="PriA_CRR"/>
</dbReference>
<dbReference type="GO" id="GO:0006302">
    <property type="term" value="P:double-strand break repair"/>
    <property type="evidence" value="ECO:0007669"/>
    <property type="project" value="InterPro"/>
</dbReference>
<dbReference type="EC" id="5.6.2.4" evidence="12"/>
<dbReference type="FunFam" id="3.40.50.300:FF:000489">
    <property type="entry name" value="Primosome assembly protein PriA"/>
    <property type="match status" value="1"/>
</dbReference>
<dbReference type="SMART" id="SM00490">
    <property type="entry name" value="HELICc"/>
    <property type="match status" value="1"/>
</dbReference>
<dbReference type="GO" id="GO:0003677">
    <property type="term" value="F:DNA binding"/>
    <property type="evidence" value="ECO:0007669"/>
    <property type="project" value="UniProtKB-UniRule"/>
</dbReference>